<protein>
    <submittedName>
        <fullName evidence="1">Uncharacterized protein</fullName>
    </submittedName>
</protein>
<organism evidence="1 2">
    <name type="scientific">Agrobacterium vitis</name>
    <name type="common">Rhizobium vitis</name>
    <dbReference type="NCBI Taxonomy" id="373"/>
    <lineage>
        <taxon>Bacteria</taxon>
        <taxon>Pseudomonadati</taxon>
        <taxon>Pseudomonadota</taxon>
        <taxon>Alphaproteobacteria</taxon>
        <taxon>Hyphomicrobiales</taxon>
        <taxon>Rhizobiaceae</taxon>
        <taxon>Rhizobium/Agrobacterium group</taxon>
        <taxon>Agrobacterium</taxon>
    </lineage>
</organism>
<dbReference type="RefSeq" id="WP_156537780.1">
    <property type="nucleotide sequence ID" value="NZ_WPHN01000005.1"/>
</dbReference>
<evidence type="ECO:0000313" key="2">
    <source>
        <dbReference type="Proteomes" id="UP000477951"/>
    </source>
</evidence>
<evidence type="ECO:0000313" key="1">
    <source>
        <dbReference type="EMBL" id="MUZ75824.1"/>
    </source>
</evidence>
<reference evidence="1 2" key="1">
    <citation type="submission" date="2019-12" db="EMBL/GenBank/DDBJ databases">
        <title>Whole-genome sequencing of Allorhizobium vitis.</title>
        <authorList>
            <person name="Gan H.M."/>
            <person name="Szegedi E."/>
            <person name="Burr T."/>
            <person name="Savka M.A."/>
        </authorList>
    </citation>
    <scope>NUCLEOTIDE SEQUENCE [LARGE SCALE GENOMIC DNA]</scope>
    <source>
        <strain evidence="1 2">CG516</strain>
    </source>
</reference>
<name>A0A6L6VJI6_AGRVI</name>
<proteinExistence type="predicted"/>
<dbReference type="EMBL" id="WPHR01000038">
    <property type="protein sequence ID" value="MUZ75824.1"/>
    <property type="molecule type" value="Genomic_DNA"/>
</dbReference>
<dbReference type="AlphaFoldDB" id="A0A6L6VJI6"/>
<sequence length="211" mass="23519">MPLQNRVTPLGEIVAISQRGLFIGNRGIIHNPATKTLLGKRWTTRAWIICTCEYKGRRRNPMADNSWTELFFLDEAVALAAGHRPCFLCRREAAERFRASWASAKKGAPPSAKLIDSVLHLERLDRRRKRLHPIYCSLTDLPDGAVVVAGGGAYLLRAGLGHRWTSEGYGTPEILHVADHLVTPPSTLSALFAGYEPVFHPSVDHCWDKET</sequence>
<accession>A0A6L6VJI6</accession>
<dbReference type="Proteomes" id="UP000477951">
    <property type="component" value="Unassembled WGS sequence"/>
</dbReference>
<gene>
    <name evidence="1" type="ORF">GOZ90_24465</name>
</gene>
<comment type="caution">
    <text evidence="1">The sequence shown here is derived from an EMBL/GenBank/DDBJ whole genome shotgun (WGS) entry which is preliminary data.</text>
</comment>